<evidence type="ECO:0000313" key="2">
    <source>
        <dbReference type="EMBL" id="RKE95464.1"/>
    </source>
</evidence>
<keyword evidence="1" id="KW-0812">Transmembrane</keyword>
<keyword evidence="3" id="KW-1185">Reference proteome</keyword>
<dbReference type="RefSeq" id="WP_147376113.1">
    <property type="nucleotide sequence ID" value="NZ_RAQJ01000002.1"/>
</dbReference>
<accession>A0A420DMF6</accession>
<keyword evidence="1" id="KW-0472">Membrane</keyword>
<sequence>MESLFKKLKLIDSLVFEYDIEPKEFQKRIKLIVDEETPILLDELYRSKKIFCGKVGDNKFTLRKKRKFMNLNIQSSNAVGIISVENQKTKLNVKIFGYDEISTLAIIIGPIFFLILFSVIIIKEAYPALILFVPIATLILIFPYYTMKKNMKIFRNELNENLKFK</sequence>
<protein>
    <submittedName>
        <fullName evidence="2">Uncharacterized protein</fullName>
    </submittedName>
</protein>
<name>A0A420DMF6_9FLAO</name>
<feature type="transmembrane region" description="Helical" evidence="1">
    <location>
        <begin position="101"/>
        <end position="122"/>
    </location>
</feature>
<reference evidence="2 3" key="1">
    <citation type="submission" date="2018-09" db="EMBL/GenBank/DDBJ databases">
        <title>Genomic Encyclopedia of Archaeal and Bacterial Type Strains, Phase II (KMG-II): from individual species to whole genera.</title>
        <authorList>
            <person name="Goeker M."/>
        </authorList>
    </citation>
    <scope>NUCLEOTIDE SEQUENCE [LARGE SCALE GENOMIC DNA]</scope>
    <source>
        <strain evidence="2 3">DSM 26283</strain>
    </source>
</reference>
<dbReference type="OrthoDB" id="886186at2"/>
<dbReference type="Proteomes" id="UP000284892">
    <property type="component" value="Unassembled WGS sequence"/>
</dbReference>
<feature type="transmembrane region" description="Helical" evidence="1">
    <location>
        <begin position="128"/>
        <end position="145"/>
    </location>
</feature>
<dbReference type="AlphaFoldDB" id="A0A420DMF6"/>
<gene>
    <name evidence="2" type="ORF">BXY80_1656</name>
</gene>
<proteinExistence type="predicted"/>
<evidence type="ECO:0000256" key="1">
    <source>
        <dbReference type="SAM" id="Phobius"/>
    </source>
</evidence>
<organism evidence="2 3">
    <name type="scientific">Ichthyenterobacterium magnum</name>
    <dbReference type="NCBI Taxonomy" id="1230530"/>
    <lineage>
        <taxon>Bacteria</taxon>
        <taxon>Pseudomonadati</taxon>
        <taxon>Bacteroidota</taxon>
        <taxon>Flavobacteriia</taxon>
        <taxon>Flavobacteriales</taxon>
        <taxon>Flavobacteriaceae</taxon>
        <taxon>Ichthyenterobacterium</taxon>
    </lineage>
</organism>
<dbReference type="EMBL" id="RAQJ01000002">
    <property type="protein sequence ID" value="RKE95464.1"/>
    <property type="molecule type" value="Genomic_DNA"/>
</dbReference>
<evidence type="ECO:0000313" key="3">
    <source>
        <dbReference type="Proteomes" id="UP000284892"/>
    </source>
</evidence>
<keyword evidence="1" id="KW-1133">Transmembrane helix</keyword>
<comment type="caution">
    <text evidence="2">The sequence shown here is derived from an EMBL/GenBank/DDBJ whole genome shotgun (WGS) entry which is preliminary data.</text>
</comment>